<dbReference type="PANTHER" id="PTHR24161:SF121">
    <property type="entry name" value="M-PHASE PHOSPHOPROTEIN 8"/>
    <property type="match status" value="1"/>
</dbReference>
<dbReference type="SMART" id="SM00248">
    <property type="entry name" value="ANK"/>
    <property type="match status" value="3"/>
</dbReference>
<evidence type="ECO:0000256" key="1">
    <source>
        <dbReference type="ARBA" id="ARBA00022737"/>
    </source>
</evidence>
<dbReference type="InterPro" id="IPR002110">
    <property type="entry name" value="Ankyrin_rpt"/>
</dbReference>
<proteinExistence type="predicted"/>
<feature type="repeat" description="ANK" evidence="3">
    <location>
        <begin position="89"/>
        <end position="113"/>
    </location>
</feature>
<keyword evidence="1" id="KW-0677">Repeat</keyword>
<dbReference type="PROSITE" id="PS50297">
    <property type="entry name" value="ANK_REP_REGION"/>
    <property type="match status" value="1"/>
</dbReference>
<dbReference type="AlphaFoldDB" id="A0A9W9MZD5"/>
<organism evidence="4 5">
    <name type="scientific">Penicillium cf. griseofulvum</name>
    <dbReference type="NCBI Taxonomy" id="2972120"/>
    <lineage>
        <taxon>Eukaryota</taxon>
        <taxon>Fungi</taxon>
        <taxon>Dikarya</taxon>
        <taxon>Ascomycota</taxon>
        <taxon>Pezizomycotina</taxon>
        <taxon>Eurotiomycetes</taxon>
        <taxon>Eurotiomycetidae</taxon>
        <taxon>Eurotiales</taxon>
        <taxon>Aspergillaceae</taxon>
        <taxon>Penicillium</taxon>
    </lineage>
</organism>
<evidence type="ECO:0000313" key="5">
    <source>
        <dbReference type="Proteomes" id="UP001150879"/>
    </source>
</evidence>
<dbReference type="Pfam" id="PF12796">
    <property type="entry name" value="Ank_2"/>
    <property type="match status" value="1"/>
</dbReference>
<evidence type="ECO:0008006" key="6">
    <source>
        <dbReference type="Google" id="ProtNLM"/>
    </source>
</evidence>
<dbReference type="OrthoDB" id="426293at2759"/>
<dbReference type="PROSITE" id="PS50088">
    <property type="entry name" value="ANK_REPEAT"/>
    <property type="match status" value="1"/>
</dbReference>
<evidence type="ECO:0000313" key="4">
    <source>
        <dbReference type="EMBL" id="KAJ5210232.1"/>
    </source>
</evidence>
<protein>
    <recommendedName>
        <fullName evidence="6">Ankyrin</fullName>
    </recommendedName>
</protein>
<dbReference type="PANTHER" id="PTHR24161">
    <property type="entry name" value="ANK_REP_REGION DOMAIN-CONTAINING PROTEIN-RELATED"/>
    <property type="match status" value="1"/>
</dbReference>
<comment type="caution">
    <text evidence="4">The sequence shown here is derived from an EMBL/GenBank/DDBJ whole genome shotgun (WGS) entry which is preliminary data.</text>
</comment>
<keyword evidence="2 3" id="KW-0040">ANK repeat</keyword>
<evidence type="ECO:0000256" key="2">
    <source>
        <dbReference type="ARBA" id="ARBA00023043"/>
    </source>
</evidence>
<dbReference type="Gene3D" id="1.25.40.20">
    <property type="entry name" value="Ankyrin repeat-containing domain"/>
    <property type="match status" value="1"/>
</dbReference>
<dbReference type="Proteomes" id="UP001150879">
    <property type="component" value="Unassembled WGS sequence"/>
</dbReference>
<accession>A0A9W9MZD5</accession>
<name>A0A9W9MZD5_9EURO</name>
<gene>
    <name evidence="4" type="ORF">N7472_000371</name>
</gene>
<reference evidence="4" key="1">
    <citation type="submission" date="2022-11" db="EMBL/GenBank/DDBJ databases">
        <authorList>
            <person name="Petersen C."/>
        </authorList>
    </citation>
    <scope>NUCLEOTIDE SEQUENCE</scope>
    <source>
        <strain evidence="4">IBT 16849</strain>
    </source>
</reference>
<keyword evidence="5" id="KW-1185">Reference proteome</keyword>
<dbReference type="InterPro" id="IPR036770">
    <property type="entry name" value="Ankyrin_rpt-contain_sf"/>
</dbReference>
<dbReference type="SUPFAM" id="SSF48403">
    <property type="entry name" value="Ankyrin repeat"/>
    <property type="match status" value="1"/>
</dbReference>
<reference evidence="4" key="2">
    <citation type="journal article" date="2023" name="IMA Fungus">
        <title>Comparative genomic study of the Penicillium genus elucidates a diverse pangenome and 15 lateral gene transfer events.</title>
        <authorList>
            <person name="Petersen C."/>
            <person name="Sorensen T."/>
            <person name="Nielsen M.R."/>
            <person name="Sondergaard T.E."/>
            <person name="Sorensen J.L."/>
            <person name="Fitzpatrick D.A."/>
            <person name="Frisvad J.C."/>
            <person name="Nielsen K.L."/>
        </authorList>
    </citation>
    <scope>NUCLEOTIDE SEQUENCE</scope>
    <source>
        <strain evidence="4">IBT 16849</strain>
    </source>
</reference>
<sequence>MSYRRKKEEPEFGYHGLPVISEPLAISASRGLYAVVDKFLEESSIEVNLRDSVHNNTPLTWAAARGQDAVVSLLLKTEKVNIESKDSKYGRTPLSWAAEYGHDAVARLLLRAG</sequence>
<evidence type="ECO:0000256" key="3">
    <source>
        <dbReference type="PROSITE-ProRule" id="PRU00023"/>
    </source>
</evidence>
<dbReference type="EMBL" id="JAPQKP010000001">
    <property type="protein sequence ID" value="KAJ5210232.1"/>
    <property type="molecule type" value="Genomic_DNA"/>
</dbReference>